<dbReference type="GO" id="GO:0005730">
    <property type="term" value="C:nucleolus"/>
    <property type="evidence" value="ECO:0007669"/>
    <property type="project" value="TreeGrafter"/>
</dbReference>
<dbReference type="PROSITE" id="PS51977">
    <property type="entry name" value="WGR"/>
    <property type="match status" value="1"/>
</dbReference>
<keyword evidence="4" id="KW-0548">Nucleotidyltransferase</keyword>
<keyword evidence="7" id="KW-0013">ADP-ribosylation</keyword>
<dbReference type="PROSITE" id="PS50088">
    <property type="entry name" value="ANK_REPEAT"/>
    <property type="match status" value="1"/>
</dbReference>
<dbReference type="InterPro" id="IPR003034">
    <property type="entry name" value="SAP_dom"/>
</dbReference>
<evidence type="ECO:0000313" key="22">
    <source>
        <dbReference type="EMBL" id="KAL1500621.1"/>
    </source>
</evidence>
<evidence type="ECO:0000256" key="1">
    <source>
        <dbReference type="ARBA" id="ARBA00004123"/>
    </source>
</evidence>
<evidence type="ECO:0000259" key="18">
    <source>
        <dbReference type="PROSITE" id="PS50800"/>
    </source>
</evidence>
<dbReference type="Pfam" id="PF02037">
    <property type="entry name" value="SAP"/>
    <property type="match status" value="1"/>
</dbReference>
<feature type="repeat" description="ANK" evidence="15">
    <location>
        <begin position="90"/>
        <end position="122"/>
    </location>
</feature>
<evidence type="ECO:0000313" key="23">
    <source>
        <dbReference type="Proteomes" id="UP001515480"/>
    </source>
</evidence>
<dbReference type="GO" id="GO:0070212">
    <property type="term" value="P:protein poly-ADP-ribosylation"/>
    <property type="evidence" value="ECO:0007669"/>
    <property type="project" value="TreeGrafter"/>
</dbReference>
<dbReference type="Proteomes" id="UP001515480">
    <property type="component" value="Unassembled WGS sequence"/>
</dbReference>
<dbReference type="InterPro" id="IPR012317">
    <property type="entry name" value="Poly(ADP-ribose)pol_cat_dom"/>
</dbReference>
<dbReference type="PANTHER" id="PTHR10459:SF60">
    <property type="entry name" value="POLY [ADP-RIBOSE] POLYMERASE 2"/>
    <property type="match status" value="1"/>
</dbReference>
<dbReference type="GO" id="GO:0008270">
    <property type="term" value="F:zinc ion binding"/>
    <property type="evidence" value="ECO:0007669"/>
    <property type="project" value="UniProtKB-KW"/>
</dbReference>
<feature type="compositionally biased region" description="Pro residues" evidence="17">
    <location>
        <begin position="147"/>
        <end position="160"/>
    </location>
</feature>
<dbReference type="SUPFAM" id="SSF47587">
    <property type="entry name" value="Domain of poly(ADP-ribose) polymerase"/>
    <property type="match status" value="1"/>
</dbReference>
<comment type="similarity">
    <text evidence="13">Belongs to the ARTD/PARP family.</text>
</comment>
<evidence type="ECO:0000259" key="20">
    <source>
        <dbReference type="PROSITE" id="PS51060"/>
    </source>
</evidence>
<evidence type="ECO:0000259" key="19">
    <source>
        <dbReference type="PROSITE" id="PS51059"/>
    </source>
</evidence>
<evidence type="ECO:0000256" key="11">
    <source>
        <dbReference type="ARBA" id="ARBA00023125"/>
    </source>
</evidence>
<reference evidence="22 23" key="1">
    <citation type="journal article" date="2024" name="Science">
        <title>Giant polyketide synthase enzymes in the biosynthesis of giant marine polyether toxins.</title>
        <authorList>
            <person name="Fallon T.R."/>
            <person name="Shende V.V."/>
            <person name="Wierzbicki I.H."/>
            <person name="Pendleton A.L."/>
            <person name="Watervoot N.F."/>
            <person name="Auber R.P."/>
            <person name="Gonzalez D.J."/>
            <person name="Wisecaver J.H."/>
            <person name="Moore B.S."/>
        </authorList>
    </citation>
    <scope>NUCLEOTIDE SEQUENCE [LARGE SCALE GENOMIC DNA]</scope>
    <source>
        <strain evidence="22 23">12B1</strain>
    </source>
</reference>
<keyword evidence="6" id="KW-0677">Repeat</keyword>
<dbReference type="CDD" id="cd01437">
    <property type="entry name" value="parp_like"/>
    <property type="match status" value="1"/>
</dbReference>
<comment type="subcellular location">
    <subcellularLocation>
        <location evidence="1">Nucleus</location>
    </subcellularLocation>
</comment>
<evidence type="ECO:0000256" key="9">
    <source>
        <dbReference type="ARBA" id="ARBA00022833"/>
    </source>
</evidence>
<dbReference type="SMART" id="SM00513">
    <property type="entry name" value="SAP"/>
    <property type="match status" value="1"/>
</dbReference>
<dbReference type="GO" id="GO:0016779">
    <property type="term" value="F:nucleotidyltransferase activity"/>
    <property type="evidence" value="ECO:0007669"/>
    <property type="project" value="UniProtKB-KW"/>
</dbReference>
<evidence type="ECO:0000256" key="7">
    <source>
        <dbReference type="ARBA" id="ARBA00022765"/>
    </source>
</evidence>
<feature type="compositionally biased region" description="Polar residues" evidence="17">
    <location>
        <begin position="179"/>
        <end position="188"/>
    </location>
</feature>
<comment type="catalytic activity">
    <reaction evidence="14">
        <text>NAD(+) + (ADP-D-ribosyl)n-acceptor = nicotinamide + (ADP-D-ribosyl)n+1-acceptor + H(+).</text>
        <dbReference type="EC" id="2.4.2.30"/>
    </reaction>
</comment>
<dbReference type="InterPro" id="IPR036361">
    <property type="entry name" value="SAP_dom_sf"/>
</dbReference>
<dbReference type="InterPro" id="IPR036770">
    <property type="entry name" value="Ankyrin_rpt-contain_sf"/>
</dbReference>
<accession>A0AB34INT3</accession>
<dbReference type="PROSITE" id="PS50800">
    <property type="entry name" value="SAP"/>
    <property type="match status" value="1"/>
</dbReference>
<dbReference type="PROSITE" id="PS51060">
    <property type="entry name" value="PARP_ALPHA_HD"/>
    <property type="match status" value="1"/>
</dbReference>
<keyword evidence="5" id="KW-0479">Metal-binding</keyword>
<dbReference type="AlphaFoldDB" id="A0AB34INT3"/>
<dbReference type="GO" id="GO:1990404">
    <property type="term" value="F:NAD+-protein mono-ADP-ribosyltransferase activity"/>
    <property type="evidence" value="ECO:0007669"/>
    <property type="project" value="TreeGrafter"/>
</dbReference>
<dbReference type="InterPro" id="IPR002110">
    <property type="entry name" value="Ankyrin_rpt"/>
</dbReference>
<dbReference type="FunFam" id="2.20.140.10:FF:000001">
    <property type="entry name" value="Poly [ADP-ribose] polymerase"/>
    <property type="match status" value="1"/>
</dbReference>
<feature type="domain" description="PARP catalytic" evidence="19">
    <location>
        <begin position="495"/>
        <end position="720"/>
    </location>
</feature>
<feature type="domain" description="WGR" evidence="21">
    <location>
        <begin position="214"/>
        <end position="316"/>
    </location>
</feature>
<dbReference type="Pfam" id="PF02877">
    <property type="entry name" value="PARP_reg"/>
    <property type="match status" value="1"/>
</dbReference>
<keyword evidence="8" id="KW-0863">Zinc-finger</keyword>
<evidence type="ECO:0000256" key="17">
    <source>
        <dbReference type="SAM" id="MobiDB-lite"/>
    </source>
</evidence>
<dbReference type="GO" id="GO:0003950">
    <property type="term" value="F:NAD+ poly-ADP-ribosyltransferase activity"/>
    <property type="evidence" value="ECO:0007669"/>
    <property type="project" value="UniProtKB-UniRule"/>
</dbReference>
<feature type="domain" description="PARP alpha-helical" evidence="20">
    <location>
        <begin position="342"/>
        <end position="486"/>
    </location>
</feature>
<dbReference type="PANTHER" id="PTHR10459">
    <property type="entry name" value="DNA LIGASE"/>
    <property type="match status" value="1"/>
</dbReference>
<dbReference type="EMBL" id="JBGBPQ010000023">
    <property type="protein sequence ID" value="KAL1500621.1"/>
    <property type="molecule type" value="Genomic_DNA"/>
</dbReference>
<dbReference type="PROSITE" id="PS51059">
    <property type="entry name" value="PARP_CATALYTIC"/>
    <property type="match status" value="1"/>
</dbReference>
<dbReference type="SUPFAM" id="SSF48403">
    <property type="entry name" value="Ankyrin repeat"/>
    <property type="match status" value="1"/>
</dbReference>
<keyword evidence="3 16" id="KW-0808">Transferase</keyword>
<dbReference type="PROSITE" id="PS50297">
    <property type="entry name" value="ANK_REP_REGION"/>
    <property type="match status" value="1"/>
</dbReference>
<gene>
    <name evidence="22" type="ORF">AB1Y20_013273</name>
</gene>
<dbReference type="Gene3D" id="1.20.142.10">
    <property type="entry name" value="Poly(ADP-ribose) polymerase, regulatory domain"/>
    <property type="match status" value="1"/>
</dbReference>
<keyword evidence="2 16" id="KW-0328">Glycosyltransferase</keyword>
<keyword evidence="10 16" id="KW-0520">NAD</keyword>
<dbReference type="SMART" id="SM00248">
    <property type="entry name" value="ANK"/>
    <property type="match status" value="1"/>
</dbReference>
<evidence type="ECO:0000256" key="12">
    <source>
        <dbReference type="ARBA" id="ARBA00023242"/>
    </source>
</evidence>
<keyword evidence="12" id="KW-0539">Nucleus</keyword>
<dbReference type="EC" id="2.4.2.-" evidence="16"/>
<keyword evidence="11" id="KW-0238">DNA-binding</keyword>
<dbReference type="InterPro" id="IPR004102">
    <property type="entry name" value="Poly(ADP-ribose)pol_reg_dom"/>
</dbReference>
<dbReference type="InterPro" id="IPR036930">
    <property type="entry name" value="WGR_dom_sf"/>
</dbReference>
<dbReference type="CDD" id="cd07997">
    <property type="entry name" value="WGR_PARP"/>
    <property type="match status" value="1"/>
</dbReference>
<keyword evidence="23" id="KW-1185">Reference proteome</keyword>
<evidence type="ECO:0000256" key="6">
    <source>
        <dbReference type="ARBA" id="ARBA00022737"/>
    </source>
</evidence>
<evidence type="ECO:0000256" key="14">
    <source>
        <dbReference type="ARBA" id="ARBA00033987"/>
    </source>
</evidence>
<dbReference type="SUPFAM" id="SSF56399">
    <property type="entry name" value="ADP-ribosylation"/>
    <property type="match status" value="1"/>
</dbReference>
<organism evidence="22 23">
    <name type="scientific">Prymnesium parvum</name>
    <name type="common">Toxic golden alga</name>
    <dbReference type="NCBI Taxonomy" id="97485"/>
    <lineage>
        <taxon>Eukaryota</taxon>
        <taxon>Haptista</taxon>
        <taxon>Haptophyta</taxon>
        <taxon>Prymnesiophyceae</taxon>
        <taxon>Prymnesiales</taxon>
        <taxon>Prymnesiaceae</taxon>
        <taxon>Prymnesium</taxon>
    </lineage>
</organism>
<evidence type="ECO:0000256" key="10">
    <source>
        <dbReference type="ARBA" id="ARBA00023027"/>
    </source>
</evidence>
<proteinExistence type="inferred from homology"/>
<evidence type="ECO:0000256" key="13">
    <source>
        <dbReference type="ARBA" id="ARBA00024347"/>
    </source>
</evidence>
<dbReference type="Pfam" id="PF00023">
    <property type="entry name" value="Ank"/>
    <property type="match status" value="1"/>
</dbReference>
<name>A0AB34INT3_PRYPA</name>
<evidence type="ECO:0000256" key="4">
    <source>
        <dbReference type="ARBA" id="ARBA00022695"/>
    </source>
</evidence>
<dbReference type="Pfam" id="PF00644">
    <property type="entry name" value="PARP"/>
    <property type="match status" value="1"/>
</dbReference>
<evidence type="ECO:0000256" key="2">
    <source>
        <dbReference type="ARBA" id="ARBA00022676"/>
    </source>
</evidence>
<dbReference type="SMART" id="SM00773">
    <property type="entry name" value="WGR"/>
    <property type="match status" value="1"/>
</dbReference>
<dbReference type="Gene3D" id="1.25.40.20">
    <property type="entry name" value="Ankyrin repeat-containing domain"/>
    <property type="match status" value="1"/>
</dbReference>
<dbReference type="FunFam" id="3.90.228.10:FF:000002">
    <property type="entry name" value="Poly [ADP-ribose] polymerase"/>
    <property type="match status" value="1"/>
</dbReference>
<dbReference type="Pfam" id="PF05406">
    <property type="entry name" value="WGR"/>
    <property type="match status" value="1"/>
</dbReference>
<evidence type="ECO:0000256" key="3">
    <source>
        <dbReference type="ARBA" id="ARBA00022679"/>
    </source>
</evidence>
<evidence type="ECO:0000256" key="16">
    <source>
        <dbReference type="RuleBase" id="RU362114"/>
    </source>
</evidence>
<dbReference type="SUPFAM" id="SSF68906">
    <property type="entry name" value="SAP domain"/>
    <property type="match status" value="1"/>
</dbReference>
<sequence>MQANGAPDPQELQELTVPQLRDRLRSLGASTEGSKAELIARLCAPPAPAPPPPSDAEQHAFLDLAKSFRFDRVRQLVLENPAYVNAQPGKRWTALHQAAHSGDVATVEFLLEHGADARLAAADGRQPSDVAKDDLILSLLASALPPPAAAPAPPAAPPPSRAASSSHRPAAEPPAAKSQKLSGKSAASSGEAHTKKLLVKGQAAVDGSCPVAAETHVFDEAGGGVYDALLNQADIANNHNKYYIIQMLETDHSPHQYYTWNRWGRVGEERNRQTALRGPMSLAEARADFDKKFRDKTKNPWTAAVSGNFQTQPGKYTLLARDYGNDPPAPLAASSSAGPAAESKLDKRVFDFVSMIADLKMMEASMREIGFDAKRLPLGSLKKEIIMKAYAALHELADHLGVADVKSASGASFPSAGKSSSGGGGASGGMGGGSEVVRLSNAFYTLIPHQVGRAKLPPISSAAMLKEKLELVEALGEIEVASRVLDSGKIRTDVHPVDARYAQLGATLVPVEKGGELHNLLAQYLTNTHGSTHSSYKLELVQAFEVQRQGEAESFRDIGNRQLLWHGSRLSNWCGILSQGLRIAPPEAPSTGYMFGKGLYFADCSSKSANYCFANQENPVGVLLLSEVALGEPYERCTAEFGAAESCRKAGKGHTLGVGKTAPEKSGTRELPTLPGVKVPMGVGVPTGVAYSSLLYNEFIVYDTRQVKQRYVLQVRFVYK</sequence>
<evidence type="ECO:0000259" key="21">
    <source>
        <dbReference type="PROSITE" id="PS51977"/>
    </source>
</evidence>
<evidence type="ECO:0000256" key="15">
    <source>
        <dbReference type="PROSITE-ProRule" id="PRU00023"/>
    </source>
</evidence>
<keyword evidence="15" id="KW-0040">ANK repeat</keyword>
<evidence type="ECO:0000256" key="8">
    <source>
        <dbReference type="ARBA" id="ARBA00022771"/>
    </source>
</evidence>
<dbReference type="GO" id="GO:0006302">
    <property type="term" value="P:double-strand break repair"/>
    <property type="evidence" value="ECO:0007669"/>
    <property type="project" value="TreeGrafter"/>
</dbReference>
<dbReference type="Gene3D" id="3.90.228.10">
    <property type="match status" value="1"/>
</dbReference>
<feature type="compositionally biased region" description="Low complexity" evidence="17">
    <location>
        <begin position="161"/>
        <end position="176"/>
    </location>
</feature>
<dbReference type="InterPro" id="IPR050800">
    <property type="entry name" value="ARTD/PARP"/>
</dbReference>
<feature type="domain" description="SAP" evidence="18">
    <location>
        <begin position="12"/>
        <end position="46"/>
    </location>
</feature>
<dbReference type="Gene3D" id="1.10.720.30">
    <property type="entry name" value="SAP domain"/>
    <property type="match status" value="1"/>
</dbReference>
<dbReference type="FunFam" id="1.20.142.10:FF:000002">
    <property type="entry name" value="Poly [ADP-ribose] polymerase"/>
    <property type="match status" value="1"/>
</dbReference>
<comment type="caution">
    <text evidence="22">The sequence shown here is derived from an EMBL/GenBank/DDBJ whole genome shotgun (WGS) entry which is preliminary data.</text>
</comment>
<dbReference type="SUPFAM" id="SSF142921">
    <property type="entry name" value="WGR domain-like"/>
    <property type="match status" value="1"/>
</dbReference>
<dbReference type="InterPro" id="IPR036616">
    <property type="entry name" value="Poly(ADP-ribose)pol_reg_dom_sf"/>
</dbReference>
<dbReference type="GO" id="GO:0003677">
    <property type="term" value="F:DNA binding"/>
    <property type="evidence" value="ECO:0007669"/>
    <property type="project" value="UniProtKB-KW"/>
</dbReference>
<evidence type="ECO:0000256" key="5">
    <source>
        <dbReference type="ARBA" id="ARBA00022723"/>
    </source>
</evidence>
<protein>
    <recommendedName>
        <fullName evidence="16">Poly [ADP-ribose] polymerase</fullName>
        <shortName evidence="16">PARP</shortName>
        <ecNumber evidence="16">2.4.2.-</ecNumber>
    </recommendedName>
</protein>
<dbReference type="InterPro" id="IPR008893">
    <property type="entry name" value="WGR_domain"/>
</dbReference>
<feature type="region of interest" description="Disordered" evidence="17">
    <location>
        <begin position="147"/>
        <end position="189"/>
    </location>
</feature>
<keyword evidence="9" id="KW-0862">Zinc</keyword>